<sequence length="137" mass="14880">MADTHPDKPRILIVDDVHENLHTLLNILRGKYAIQAATSGGKALEIAGHTPPDLILLDIMMPEMDGYEVLKRLRNQAATADIPVIFVTAAGENQDAAQGYALGAADYVAKPVVADILLARVGLHLELAAYRKRYGRL</sequence>
<dbReference type="RefSeq" id="WP_064042562.1">
    <property type="nucleotide sequence ID" value="NZ_LUUJ01000131.1"/>
</dbReference>
<keyword evidence="5" id="KW-0804">Transcription</keyword>
<accession>A0A177MYG8</accession>
<dbReference type="SMART" id="SM00448">
    <property type="entry name" value="REC"/>
    <property type="match status" value="1"/>
</dbReference>
<dbReference type="Proteomes" id="UP000077857">
    <property type="component" value="Unassembled WGS sequence"/>
</dbReference>
<gene>
    <name evidence="8" type="ORF">A1507_21535</name>
</gene>
<feature type="domain" description="Response regulatory" evidence="7">
    <location>
        <begin position="10"/>
        <end position="125"/>
    </location>
</feature>
<keyword evidence="4" id="KW-0238">DNA-binding</keyword>
<proteinExistence type="predicted"/>
<keyword evidence="3" id="KW-0805">Transcription regulation</keyword>
<evidence type="ECO:0000259" key="7">
    <source>
        <dbReference type="PROSITE" id="PS50110"/>
    </source>
</evidence>
<dbReference type="GO" id="GO:0032993">
    <property type="term" value="C:protein-DNA complex"/>
    <property type="evidence" value="ECO:0007669"/>
    <property type="project" value="TreeGrafter"/>
</dbReference>
<evidence type="ECO:0000256" key="2">
    <source>
        <dbReference type="ARBA" id="ARBA00023012"/>
    </source>
</evidence>
<dbReference type="GO" id="GO:0000156">
    <property type="term" value="F:phosphorelay response regulator activity"/>
    <property type="evidence" value="ECO:0007669"/>
    <property type="project" value="TreeGrafter"/>
</dbReference>
<protein>
    <submittedName>
        <fullName evidence="8">Response regulator receiver protein</fullName>
    </submittedName>
</protein>
<dbReference type="AlphaFoldDB" id="A0A177MYG8"/>
<dbReference type="PROSITE" id="PS50110">
    <property type="entry name" value="RESPONSE_REGULATORY"/>
    <property type="match status" value="1"/>
</dbReference>
<evidence type="ECO:0000313" key="9">
    <source>
        <dbReference type="Proteomes" id="UP000077857"/>
    </source>
</evidence>
<reference evidence="8 9" key="1">
    <citation type="submission" date="2016-03" db="EMBL/GenBank/DDBJ databases">
        <authorList>
            <person name="Ploux O."/>
        </authorList>
    </citation>
    <scope>NUCLEOTIDE SEQUENCE [LARGE SCALE GENOMIC DNA]</scope>
    <source>
        <strain evidence="8 9">R-45378</strain>
    </source>
</reference>
<feature type="modified residue" description="4-aspartylphosphate" evidence="6">
    <location>
        <position position="58"/>
    </location>
</feature>
<dbReference type="GO" id="GO:0005829">
    <property type="term" value="C:cytosol"/>
    <property type="evidence" value="ECO:0007669"/>
    <property type="project" value="TreeGrafter"/>
</dbReference>
<keyword evidence="2" id="KW-0902">Two-component regulatory system</keyword>
<dbReference type="InterPro" id="IPR039420">
    <property type="entry name" value="WalR-like"/>
</dbReference>
<dbReference type="GO" id="GO:0006355">
    <property type="term" value="P:regulation of DNA-templated transcription"/>
    <property type="evidence" value="ECO:0007669"/>
    <property type="project" value="TreeGrafter"/>
</dbReference>
<dbReference type="Gene3D" id="3.40.50.2300">
    <property type="match status" value="1"/>
</dbReference>
<name>A0A177MYG8_9GAMM</name>
<organism evidence="8 9">
    <name type="scientific">Methylomonas koyamae</name>
    <dbReference type="NCBI Taxonomy" id="702114"/>
    <lineage>
        <taxon>Bacteria</taxon>
        <taxon>Pseudomonadati</taxon>
        <taxon>Pseudomonadota</taxon>
        <taxon>Gammaproteobacteria</taxon>
        <taxon>Methylococcales</taxon>
        <taxon>Methylococcaceae</taxon>
        <taxon>Methylomonas</taxon>
    </lineage>
</organism>
<evidence type="ECO:0000256" key="3">
    <source>
        <dbReference type="ARBA" id="ARBA00023015"/>
    </source>
</evidence>
<dbReference type="InterPro" id="IPR001789">
    <property type="entry name" value="Sig_transdc_resp-reg_receiver"/>
</dbReference>
<dbReference type="Pfam" id="PF00072">
    <property type="entry name" value="Response_reg"/>
    <property type="match status" value="1"/>
</dbReference>
<evidence type="ECO:0000313" key="8">
    <source>
        <dbReference type="EMBL" id="OAI10692.1"/>
    </source>
</evidence>
<dbReference type="OrthoDB" id="9800897at2"/>
<evidence type="ECO:0000256" key="1">
    <source>
        <dbReference type="ARBA" id="ARBA00022553"/>
    </source>
</evidence>
<dbReference type="SUPFAM" id="SSF52172">
    <property type="entry name" value="CheY-like"/>
    <property type="match status" value="1"/>
</dbReference>
<dbReference type="PANTHER" id="PTHR48111:SF1">
    <property type="entry name" value="TWO-COMPONENT RESPONSE REGULATOR ORR33"/>
    <property type="match status" value="1"/>
</dbReference>
<dbReference type="PANTHER" id="PTHR48111">
    <property type="entry name" value="REGULATOR OF RPOS"/>
    <property type="match status" value="1"/>
</dbReference>
<keyword evidence="1 6" id="KW-0597">Phosphoprotein</keyword>
<dbReference type="EMBL" id="LUUJ01000131">
    <property type="protein sequence ID" value="OAI10692.1"/>
    <property type="molecule type" value="Genomic_DNA"/>
</dbReference>
<evidence type="ECO:0000256" key="4">
    <source>
        <dbReference type="ARBA" id="ARBA00023125"/>
    </source>
</evidence>
<evidence type="ECO:0000256" key="5">
    <source>
        <dbReference type="ARBA" id="ARBA00023163"/>
    </source>
</evidence>
<comment type="caution">
    <text evidence="8">The sequence shown here is derived from an EMBL/GenBank/DDBJ whole genome shotgun (WGS) entry which is preliminary data.</text>
</comment>
<evidence type="ECO:0000256" key="6">
    <source>
        <dbReference type="PROSITE-ProRule" id="PRU00169"/>
    </source>
</evidence>
<dbReference type="GO" id="GO:0000976">
    <property type="term" value="F:transcription cis-regulatory region binding"/>
    <property type="evidence" value="ECO:0007669"/>
    <property type="project" value="TreeGrafter"/>
</dbReference>
<dbReference type="InterPro" id="IPR011006">
    <property type="entry name" value="CheY-like_superfamily"/>
</dbReference>